<dbReference type="PROSITE" id="PS50112">
    <property type="entry name" value="PAS"/>
    <property type="match status" value="1"/>
</dbReference>
<reference evidence="14 15" key="1">
    <citation type="submission" date="2016-11" db="EMBL/GenBank/DDBJ databases">
        <authorList>
            <person name="Jaros S."/>
            <person name="Januszkiewicz K."/>
            <person name="Wedrychowicz H."/>
        </authorList>
    </citation>
    <scope>NUCLEOTIDE SEQUENCE [LARGE SCALE GENOMIC DNA]</scope>
    <source>
        <strain evidence="14 15">ACAM 12</strain>
    </source>
</reference>
<dbReference type="InterPro" id="IPR000160">
    <property type="entry name" value="GGDEF_dom"/>
</dbReference>
<dbReference type="Pfam" id="PF00989">
    <property type="entry name" value="PAS"/>
    <property type="match status" value="1"/>
</dbReference>
<dbReference type="InParanoid" id="A0A1M7HV74"/>
<dbReference type="GO" id="GO:0000160">
    <property type="term" value="P:phosphorelay signal transduction system"/>
    <property type="evidence" value="ECO:0007669"/>
    <property type="project" value="UniProtKB-KW"/>
</dbReference>
<dbReference type="PROSITE" id="PS50887">
    <property type="entry name" value="GGDEF"/>
    <property type="match status" value="1"/>
</dbReference>
<evidence type="ECO:0000256" key="5">
    <source>
        <dbReference type="ARBA" id="ARBA00022679"/>
    </source>
</evidence>
<keyword evidence="15" id="KW-1185">Reference proteome</keyword>
<evidence type="ECO:0000256" key="3">
    <source>
        <dbReference type="ARBA" id="ARBA00012528"/>
    </source>
</evidence>
<dbReference type="STRING" id="29571.SAMN05878437_2369"/>
<dbReference type="Gene3D" id="3.30.70.270">
    <property type="match status" value="1"/>
</dbReference>
<dbReference type="InterPro" id="IPR029151">
    <property type="entry name" value="Sensor-like_sf"/>
</dbReference>
<dbReference type="CDD" id="cd01949">
    <property type="entry name" value="GGDEF"/>
    <property type="match status" value="1"/>
</dbReference>
<evidence type="ECO:0000256" key="7">
    <source>
        <dbReference type="ARBA" id="ARBA00022777"/>
    </source>
</evidence>
<organism evidence="14 15">
    <name type="scientific">Vreelandella subglaciescola</name>
    <dbReference type="NCBI Taxonomy" id="29571"/>
    <lineage>
        <taxon>Bacteria</taxon>
        <taxon>Pseudomonadati</taxon>
        <taxon>Pseudomonadota</taxon>
        <taxon>Gammaproteobacteria</taxon>
        <taxon>Oceanospirillales</taxon>
        <taxon>Halomonadaceae</taxon>
        <taxon>Vreelandella</taxon>
    </lineage>
</organism>
<dbReference type="Pfam" id="PF21623">
    <property type="entry name" value="HK_sensor_dom_bact"/>
    <property type="match status" value="1"/>
</dbReference>
<feature type="domain" description="PAS" evidence="12">
    <location>
        <begin position="363"/>
        <end position="434"/>
    </location>
</feature>
<protein>
    <recommendedName>
        <fullName evidence="3">diguanylate cyclase</fullName>
        <ecNumber evidence="3">2.7.7.65</ecNumber>
    </recommendedName>
</protein>
<proteinExistence type="predicted"/>
<keyword evidence="11" id="KW-0812">Transmembrane</keyword>
<evidence type="ECO:0000313" key="14">
    <source>
        <dbReference type="EMBL" id="SHM32432.1"/>
    </source>
</evidence>
<dbReference type="GO" id="GO:1902201">
    <property type="term" value="P:negative regulation of bacterial-type flagellum-dependent cell motility"/>
    <property type="evidence" value="ECO:0007669"/>
    <property type="project" value="TreeGrafter"/>
</dbReference>
<comment type="catalytic activity">
    <reaction evidence="10">
        <text>2 GTP = 3',3'-c-di-GMP + 2 diphosphate</text>
        <dbReference type="Rhea" id="RHEA:24898"/>
        <dbReference type="ChEBI" id="CHEBI:33019"/>
        <dbReference type="ChEBI" id="CHEBI:37565"/>
        <dbReference type="ChEBI" id="CHEBI:58805"/>
        <dbReference type="EC" id="2.7.7.65"/>
    </reaction>
</comment>
<dbReference type="Pfam" id="PF00990">
    <property type="entry name" value="GGDEF"/>
    <property type="match status" value="1"/>
</dbReference>
<evidence type="ECO:0000256" key="11">
    <source>
        <dbReference type="SAM" id="Phobius"/>
    </source>
</evidence>
<dbReference type="PANTHER" id="PTHR45138:SF9">
    <property type="entry name" value="DIGUANYLATE CYCLASE DGCM-RELATED"/>
    <property type="match status" value="1"/>
</dbReference>
<keyword evidence="7" id="KW-0418">Kinase</keyword>
<evidence type="ECO:0000256" key="4">
    <source>
        <dbReference type="ARBA" id="ARBA00022553"/>
    </source>
</evidence>
<dbReference type="SUPFAM" id="SSF55785">
    <property type="entry name" value="PYP-like sensor domain (PAS domain)"/>
    <property type="match status" value="1"/>
</dbReference>
<evidence type="ECO:0000256" key="2">
    <source>
        <dbReference type="ARBA" id="ARBA00004370"/>
    </source>
</evidence>
<keyword evidence="11" id="KW-0472">Membrane</keyword>
<dbReference type="SMART" id="SM00267">
    <property type="entry name" value="GGDEF"/>
    <property type="match status" value="1"/>
</dbReference>
<feature type="transmembrane region" description="Helical" evidence="11">
    <location>
        <begin position="12"/>
        <end position="31"/>
    </location>
</feature>
<gene>
    <name evidence="14" type="ORF">SAMN05878437_2369</name>
</gene>
<accession>A0A1M7HV74</accession>
<feature type="transmembrane region" description="Helical" evidence="11">
    <location>
        <begin position="327"/>
        <end position="347"/>
    </location>
</feature>
<dbReference type="NCBIfam" id="TIGR00229">
    <property type="entry name" value="sensory_box"/>
    <property type="match status" value="1"/>
</dbReference>
<evidence type="ECO:0000256" key="1">
    <source>
        <dbReference type="ARBA" id="ARBA00001946"/>
    </source>
</evidence>
<dbReference type="AlphaFoldDB" id="A0A1M7HV74"/>
<dbReference type="SMART" id="SM00091">
    <property type="entry name" value="PAS"/>
    <property type="match status" value="1"/>
</dbReference>
<dbReference type="PANTHER" id="PTHR45138">
    <property type="entry name" value="REGULATORY COMPONENTS OF SENSORY TRANSDUCTION SYSTEM"/>
    <property type="match status" value="1"/>
</dbReference>
<dbReference type="InterPro" id="IPR029787">
    <property type="entry name" value="Nucleotide_cyclase"/>
</dbReference>
<dbReference type="SUPFAM" id="SSF55073">
    <property type="entry name" value="Nucleotide cyclase"/>
    <property type="match status" value="1"/>
</dbReference>
<dbReference type="Proteomes" id="UP000190911">
    <property type="component" value="Chromosome I"/>
</dbReference>
<dbReference type="GO" id="GO:0016301">
    <property type="term" value="F:kinase activity"/>
    <property type="evidence" value="ECO:0007669"/>
    <property type="project" value="UniProtKB-KW"/>
</dbReference>
<evidence type="ECO:0000313" key="15">
    <source>
        <dbReference type="Proteomes" id="UP000190911"/>
    </source>
</evidence>
<comment type="subcellular location">
    <subcellularLocation>
        <location evidence="2">Membrane</location>
    </subcellularLocation>
</comment>
<feature type="domain" description="GGDEF" evidence="13">
    <location>
        <begin position="520"/>
        <end position="655"/>
    </location>
</feature>
<evidence type="ECO:0000256" key="9">
    <source>
        <dbReference type="ARBA" id="ARBA00023012"/>
    </source>
</evidence>
<dbReference type="InterPro" id="IPR048760">
    <property type="entry name" value="VP0354-like_sensor_dom"/>
</dbReference>
<keyword evidence="4" id="KW-0597">Phosphoprotein</keyword>
<dbReference type="GO" id="GO:0043709">
    <property type="term" value="P:cell adhesion involved in single-species biofilm formation"/>
    <property type="evidence" value="ECO:0007669"/>
    <property type="project" value="TreeGrafter"/>
</dbReference>
<dbReference type="GO" id="GO:0005886">
    <property type="term" value="C:plasma membrane"/>
    <property type="evidence" value="ECO:0007669"/>
    <property type="project" value="TreeGrafter"/>
</dbReference>
<comment type="cofactor">
    <cofactor evidence="1">
        <name>Mg(2+)</name>
        <dbReference type="ChEBI" id="CHEBI:18420"/>
    </cofactor>
</comment>
<dbReference type="NCBIfam" id="TIGR00254">
    <property type="entry name" value="GGDEF"/>
    <property type="match status" value="1"/>
</dbReference>
<dbReference type="CDD" id="cd00130">
    <property type="entry name" value="PAS"/>
    <property type="match status" value="1"/>
</dbReference>
<dbReference type="InterPro" id="IPR000014">
    <property type="entry name" value="PAS"/>
</dbReference>
<dbReference type="InterPro" id="IPR013767">
    <property type="entry name" value="PAS_fold"/>
</dbReference>
<keyword evidence="9" id="KW-0902">Two-component regulatory system</keyword>
<keyword evidence="11" id="KW-1133">Transmembrane helix</keyword>
<dbReference type="GO" id="GO:0005524">
    <property type="term" value="F:ATP binding"/>
    <property type="evidence" value="ECO:0007669"/>
    <property type="project" value="UniProtKB-KW"/>
</dbReference>
<dbReference type="Gene3D" id="3.30.450.20">
    <property type="entry name" value="PAS domain"/>
    <property type="match status" value="3"/>
</dbReference>
<dbReference type="InterPro" id="IPR035965">
    <property type="entry name" value="PAS-like_dom_sf"/>
</dbReference>
<dbReference type="GO" id="GO:0052621">
    <property type="term" value="F:diguanylate cyclase activity"/>
    <property type="evidence" value="ECO:0007669"/>
    <property type="project" value="UniProtKB-EC"/>
</dbReference>
<keyword evidence="5" id="KW-0808">Transferase</keyword>
<evidence type="ECO:0000259" key="12">
    <source>
        <dbReference type="PROSITE" id="PS50112"/>
    </source>
</evidence>
<evidence type="ECO:0000256" key="10">
    <source>
        <dbReference type="ARBA" id="ARBA00034247"/>
    </source>
</evidence>
<dbReference type="GO" id="GO:0006355">
    <property type="term" value="P:regulation of DNA-templated transcription"/>
    <property type="evidence" value="ECO:0007669"/>
    <property type="project" value="InterPro"/>
</dbReference>
<dbReference type="InterPro" id="IPR050469">
    <property type="entry name" value="Diguanylate_Cyclase"/>
</dbReference>
<keyword evidence="6" id="KW-0547">Nucleotide-binding</keyword>
<dbReference type="EC" id="2.7.7.65" evidence="3"/>
<name>A0A1M7HV74_9GAMM</name>
<evidence type="ECO:0000259" key="13">
    <source>
        <dbReference type="PROSITE" id="PS50887"/>
    </source>
</evidence>
<evidence type="ECO:0000256" key="6">
    <source>
        <dbReference type="ARBA" id="ARBA00022741"/>
    </source>
</evidence>
<dbReference type="InterPro" id="IPR043128">
    <property type="entry name" value="Rev_trsase/Diguanyl_cyclase"/>
</dbReference>
<dbReference type="SUPFAM" id="SSF103190">
    <property type="entry name" value="Sensory domain-like"/>
    <property type="match status" value="2"/>
</dbReference>
<sequence length="657" mass="74145">MYRAMRKRQIKWTVIVFILLAGILYLGKIPYDEILRTEVHTRHMQLMKTASMLRQEKLLDVVQDARRLALNSGVKSYIETPTADHRNKMQRALINTSNVYGRYDQIRYIDLQGMEQVRVDYADDGAYAVADTILQSKADSTYVTEGLALDEDQVYFSPIDLNRENGTLERPLKPVIRLVQKVTDSDGEPQGLLVLNYAAGEFLNQFRALFPDLDQPMLLNNEGYWLLNAQADKTWGWLLGQPQQTLGAERPALWKKMQTTPGQTMELDGDLFSYQRFDAVNVATNGLSSYADERKLIRGISTSAKWFMLVQTRSPQWHVGAAYLRPWFRVFVVGLFLMAAMLVYFVIASREQRRVSRAAQRGQLADFKDLYENAPIGYVTVSASGLITNVNHMLLAYLGYQREELLNDCYFMDLVDDESRAGLEGLMHSLGAGEHEQYRLEMRCKHGERLTVLCSVSSRLSTSSMLTVGRCSVQDISQQVSLERSLERLAYSDSLTGLANRRHFDELASRELKRLQREGGPLTALALDVDRFKAVNDRYGHAAGDKVLKSLARHGEKLLRGTDILARFGGEEFTVLLPGATQEQGRNKAEALRQALAEAPVTLQAGEVIHYTVSIGVATLARPEETQLPALLKRADEALYQAKRSGRNRVCVAEPEC</sequence>
<keyword evidence="8" id="KW-0067">ATP-binding</keyword>
<dbReference type="FunFam" id="3.30.70.270:FF:000001">
    <property type="entry name" value="Diguanylate cyclase domain protein"/>
    <property type="match status" value="1"/>
</dbReference>
<dbReference type="EMBL" id="LT670847">
    <property type="protein sequence ID" value="SHM32432.1"/>
    <property type="molecule type" value="Genomic_DNA"/>
</dbReference>
<evidence type="ECO:0000256" key="8">
    <source>
        <dbReference type="ARBA" id="ARBA00022840"/>
    </source>
</evidence>